<keyword evidence="1" id="KW-0472">Membrane</keyword>
<keyword evidence="1" id="KW-1133">Transmembrane helix</keyword>
<dbReference type="GO" id="GO:0005886">
    <property type="term" value="C:plasma membrane"/>
    <property type="evidence" value="ECO:0007669"/>
    <property type="project" value="TreeGrafter"/>
</dbReference>
<name>A0A7Y0L7V7_9FIRM</name>
<sequence length="85" mass="9056">MQSDDFPLEVLPQERKIGWVPLTVMRFGQFATLAQLLVGSTLGATMSPLDAFFALSLGVIILLLVAMSMGIVGQKSGLPTSSLCE</sequence>
<gene>
    <name evidence="2" type="ORF">HIJ39_21720</name>
</gene>
<reference evidence="2 3" key="1">
    <citation type="submission" date="2020-04" db="EMBL/GenBank/DDBJ databases">
        <authorList>
            <person name="Zhang R."/>
            <person name="Schippers A."/>
        </authorList>
    </citation>
    <scope>NUCLEOTIDE SEQUENCE [LARGE SCALE GENOMIC DNA]</scope>
    <source>
        <strain evidence="2 3">DSM 109850</strain>
    </source>
</reference>
<dbReference type="PANTHER" id="PTHR30569:SF0">
    <property type="entry name" value="CYTOSINE PERMEASE"/>
    <property type="match status" value="1"/>
</dbReference>
<protein>
    <submittedName>
        <fullName evidence="2">Uncharacterized protein</fullName>
    </submittedName>
</protein>
<dbReference type="AlphaFoldDB" id="A0A7Y0L7V7"/>
<comment type="caution">
    <text evidence="2">The sequence shown here is derived from an EMBL/GenBank/DDBJ whole genome shotgun (WGS) entry which is preliminary data.</text>
</comment>
<evidence type="ECO:0000256" key="1">
    <source>
        <dbReference type="SAM" id="Phobius"/>
    </source>
</evidence>
<dbReference type="PANTHER" id="PTHR30569">
    <property type="entry name" value="CYTOSINE TRANSPORTER CODB"/>
    <property type="match status" value="1"/>
</dbReference>
<evidence type="ECO:0000313" key="3">
    <source>
        <dbReference type="Proteomes" id="UP000533476"/>
    </source>
</evidence>
<keyword evidence="1" id="KW-0812">Transmembrane</keyword>
<dbReference type="GO" id="GO:0015209">
    <property type="term" value="F:cytosine transmembrane transporter activity"/>
    <property type="evidence" value="ECO:0007669"/>
    <property type="project" value="InterPro"/>
</dbReference>
<keyword evidence="3" id="KW-1185">Reference proteome</keyword>
<feature type="transmembrane region" description="Helical" evidence="1">
    <location>
        <begin position="51"/>
        <end position="72"/>
    </location>
</feature>
<accession>A0A7Y0L7V7</accession>
<dbReference type="InterPro" id="IPR030191">
    <property type="entry name" value="CodB"/>
</dbReference>
<evidence type="ECO:0000313" key="2">
    <source>
        <dbReference type="EMBL" id="NMP24929.1"/>
    </source>
</evidence>
<dbReference type="RefSeq" id="WP_169103132.1">
    <property type="nucleotide sequence ID" value="NZ_JABBVZ010000178.1"/>
</dbReference>
<proteinExistence type="predicted"/>
<organism evidence="2 3">
    <name type="scientific">Sulfobacillus harzensis</name>
    <dbReference type="NCBI Taxonomy" id="2729629"/>
    <lineage>
        <taxon>Bacteria</taxon>
        <taxon>Bacillati</taxon>
        <taxon>Bacillota</taxon>
        <taxon>Clostridia</taxon>
        <taxon>Eubacteriales</taxon>
        <taxon>Clostridiales Family XVII. Incertae Sedis</taxon>
        <taxon>Sulfobacillus</taxon>
    </lineage>
</organism>
<dbReference type="Gene3D" id="1.10.4160.10">
    <property type="entry name" value="Hydantoin permease"/>
    <property type="match status" value="1"/>
</dbReference>
<dbReference type="Proteomes" id="UP000533476">
    <property type="component" value="Unassembled WGS sequence"/>
</dbReference>
<dbReference type="EMBL" id="JABBVZ010000178">
    <property type="protein sequence ID" value="NMP24929.1"/>
    <property type="molecule type" value="Genomic_DNA"/>
</dbReference>